<name>F4QLM2_9CAUL</name>
<proteinExistence type="predicted"/>
<organism evidence="2 3">
    <name type="scientific">Asticcacaulis biprosthecium C19</name>
    <dbReference type="NCBI Taxonomy" id="715226"/>
    <lineage>
        <taxon>Bacteria</taxon>
        <taxon>Pseudomonadati</taxon>
        <taxon>Pseudomonadota</taxon>
        <taxon>Alphaproteobacteria</taxon>
        <taxon>Caulobacterales</taxon>
        <taxon>Caulobacteraceae</taxon>
        <taxon>Asticcacaulis</taxon>
    </lineage>
</organism>
<dbReference type="Proteomes" id="UP000006512">
    <property type="component" value="Unassembled WGS sequence"/>
</dbReference>
<keyword evidence="1" id="KW-1133">Transmembrane helix</keyword>
<reference evidence="3" key="1">
    <citation type="submission" date="2011-03" db="EMBL/GenBank/DDBJ databases">
        <title>Draft genome sequence of Brevundimonas diminuta.</title>
        <authorList>
            <person name="Brown P.J.B."/>
            <person name="Buechlein A."/>
            <person name="Hemmerich C."/>
            <person name="Brun Y.V."/>
        </authorList>
    </citation>
    <scope>NUCLEOTIDE SEQUENCE [LARGE SCALE GENOMIC DNA]</scope>
    <source>
        <strain evidence="3">C19</strain>
    </source>
</reference>
<sequence length="49" mass="5444">MYTLHHYDREDGAKARPFKPLDNGNRMGLLLLGVGALCIGVYLAFFFAA</sequence>
<keyword evidence="3" id="KW-1185">Reference proteome</keyword>
<gene>
    <name evidence="2" type="ORF">ABI_19600</name>
</gene>
<evidence type="ECO:0000313" key="3">
    <source>
        <dbReference type="Proteomes" id="UP000006512"/>
    </source>
</evidence>
<evidence type="ECO:0000313" key="2">
    <source>
        <dbReference type="EMBL" id="EGF93520.1"/>
    </source>
</evidence>
<keyword evidence="1" id="KW-0472">Membrane</keyword>
<keyword evidence="1" id="KW-0812">Transmembrane</keyword>
<dbReference type="AlphaFoldDB" id="F4QLM2"/>
<dbReference type="HOGENOM" id="CLU_3131809_0_0_5"/>
<evidence type="ECO:0000256" key="1">
    <source>
        <dbReference type="SAM" id="Phobius"/>
    </source>
</evidence>
<dbReference type="EMBL" id="GL883077">
    <property type="protein sequence ID" value="EGF93520.1"/>
    <property type="molecule type" value="Genomic_DNA"/>
</dbReference>
<protein>
    <submittedName>
        <fullName evidence="2">Uncharacterized protein</fullName>
    </submittedName>
</protein>
<dbReference type="RefSeq" id="WP_006272719.1">
    <property type="nucleotide sequence ID" value="NZ_GL883077.1"/>
</dbReference>
<feature type="transmembrane region" description="Helical" evidence="1">
    <location>
        <begin position="27"/>
        <end position="48"/>
    </location>
</feature>
<accession>F4QLM2</accession>